<reference evidence="1" key="1">
    <citation type="submission" date="2020-11" db="EMBL/GenBank/DDBJ databases">
        <authorList>
            <person name="Tran Van P."/>
        </authorList>
    </citation>
    <scope>NUCLEOTIDE SEQUENCE</scope>
</reference>
<organism evidence="1">
    <name type="scientific">Timema bartmani</name>
    <dbReference type="NCBI Taxonomy" id="61472"/>
    <lineage>
        <taxon>Eukaryota</taxon>
        <taxon>Metazoa</taxon>
        <taxon>Ecdysozoa</taxon>
        <taxon>Arthropoda</taxon>
        <taxon>Hexapoda</taxon>
        <taxon>Insecta</taxon>
        <taxon>Pterygota</taxon>
        <taxon>Neoptera</taxon>
        <taxon>Polyneoptera</taxon>
        <taxon>Phasmatodea</taxon>
        <taxon>Timematodea</taxon>
        <taxon>Timematoidea</taxon>
        <taxon>Timematidae</taxon>
        <taxon>Timema</taxon>
    </lineage>
</organism>
<accession>A0A7R9I688</accession>
<evidence type="ECO:0000313" key="1">
    <source>
        <dbReference type="EMBL" id="CAD7448967.1"/>
    </source>
</evidence>
<dbReference type="AlphaFoldDB" id="A0A7R9I688"/>
<proteinExistence type="predicted"/>
<sequence>MSRDPLRWSHGLRRYSRKRLHCRLRRDRGLIPLSIEVTLLEQRAELLRIEVTMLRQRAEFLPRIEVTLLEQRAELPRNEVTMVRQRAEFLPRIEVTLLEQRAEFLHRIKVTSLEQRAEFWPPKSSPQKQMDQSEVDFRIWLESQRTGGTARWKKEEALDSFTKYQKIIYWAVSLPRVRENDACIGYLQVLVVRGLELFSYRPRDCPGP</sequence>
<dbReference type="EMBL" id="OD570869">
    <property type="protein sequence ID" value="CAD7448967.1"/>
    <property type="molecule type" value="Genomic_DNA"/>
</dbReference>
<gene>
    <name evidence="1" type="ORF">TBIB3V08_LOCUS11247</name>
</gene>
<name>A0A7R9I688_9NEOP</name>
<protein>
    <submittedName>
        <fullName evidence="1">Uncharacterized protein</fullName>
    </submittedName>
</protein>